<evidence type="ECO:0000313" key="4">
    <source>
        <dbReference type="Proteomes" id="UP001203338"/>
    </source>
</evidence>
<feature type="transmembrane region" description="Helical" evidence="1">
    <location>
        <begin position="428"/>
        <end position="454"/>
    </location>
</feature>
<dbReference type="RefSeq" id="WP_249700150.1">
    <property type="nucleotide sequence ID" value="NZ_JAMFLX010000017.1"/>
</dbReference>
<keyword evidence="1" id="KW-0812">Transmembrane</keyword>
<feature type="transmembrane region" description="Helical" evidence="1">
    <location>
        <begin position="322"/>
        <end position="342"/>
    </location>
</feature>
<keyword evidence="1" id="KW-1133">Transmembrane helix</keyword>
<sequence length="476" mass="51719">MRVRFLCWWFFIAVATFLSSVTAASMQYPEVEGGDRSILESFQNWLPDISGSLGDLAQQGRYLMSDWTGIYQGATDLSGFEENELQDQLENLQSQICYLGNPGPLLTTLHRRNDLYYLGNRVLNWDEQVNMTLVSEEDLPDAGRELLMAPQKTDNSSLEVAEKQAAGSKTKARVACFAMQTERWRQLGNLLRYHGFLSQPHGFTAIVNRNQDTVIRLGNSRVLAYSAEGHQQAASAAMELGRMDSNDFFLLTNSSEAYHLRADTLASYASYGYARYVEVVQIEDVFPRYYGHFWDMLSRVSLGGVVATTATVLVMGKLLASAAVATTVGVGITLGVLLPILAHTTMDAWAIYDTPDTLLPMVALQSMFGSALSMGGRLVSYLGAGISLFGRGMGHAVQHAPNLSLMTSIGALLGIMLLPYGVPFGSLLAFGTGAAAVAAGTAVTGVGFLAALIYMNPSRVLTATNTLWNSLNGHQK</sequence>
<feature type="transmembrane region" description="Helical" evidence="1">
    <location>
        <begin position="362"/>
        <end position="390"/>
    </location>
</feature>
<gene>
    <name evidence="3" type="ORF">M3P05_13045</name>
</gene>
<dbReference type="EMBL" id="JAMFLX010000017">
    <property type="protein sequence ID" value="MCL6270850.1"/>
    <property type="molecule type" value="Genomic_DNA"/>
</dbReference>
<dbReference type="Proteomes" id="UP001203338">
    <property type="component" value="Unassembled WGS sequence"/>
</dbReference>
<feature type="transmembrane region" description="Helical" evidence="1">
    <location>
        <begin position="402"/>
        <end position="422"/>
    </location>
</feature>
<protein>
    <submittedName>
        <fullName evidence="3">Uncharacterized protein</fullName>
    </submittedName>
</protein>
<keyword evidence="2" id="KW-0732">Signal</keyword>
<organism evidence="3 4">
    <name type="scientific">Parendozoicomonas callyspongiae</name>
    <dbReference type="NCBI Taxonomy" id="2942213"/>
    <lineage>
        <taxon>Bacteria</taxon>
        <taxon>Pseudomonadati</taxon>
        <taxon>Pseudomonadota</taxon>
        <taxon>Gammaproteobacteria</taxon>
        <taxon>Oceanospirillales</taxon>
        <taxon>Endozoicomonadaceae</taxon>
        <taxon>Parendozoicomonas</taxon>
    </lineage>
</organism>
<evidence type="ECO:0000256" key="2">
    <source>
        <dbReference type="SAM" id="SignalP"/>
    </source>
</evidence>
<feature type="transmembrane region" description="Helical" evidence="1">
    <location>
        <begin position="296"/>
        <end position="315"/>
    </location>
</feature>
<evidence type="ECO:0000256" key="1">
    <source>
        <dbReference type="SAM" id="Phobius"/>
    </source>
</evidence>
<evidence type="ECO:0000313" key="3">
    <source>
        <dbReference type="EMBL" id="MCL6270850.1"/>
    </source>
</evidence>
<feature type="chain" id="PRO_5047410636" evidence="2">
    <location>
        <begin position="24"/>
        <end position="476"/>
    </location>
</feature>
<proteinExistence type="predicted"/>
<reference evidence="3 4" key="1">
    <citation type="submission" date="2022-05" db="EMBL/GenBank/DDBJ databases">
        <authorList>
            <person name="Park J.-S."/>
        </authorList>
    </citation>
    <scope>NUCLEOTIDE SEQUENCE [LARGE SCALE GENOMIC DNA]</scope>
    <source>
        <strain evidence="3 4">2012CJ34-2</strain>
    </source>
</reference>
<feature type="signal peptide" evidence="2">
    <location>
        <begin position="1"/>
        <end position="23"/>
    </location>
</feature>
<keyword evidence="1" id="KW-0472">Membrane</keyword>
<keyword evidence="4" id="KW-1185">Reference proteome</keyword>
<accession>A0ABT0PHN7</accession>
<name>A0ABT0PHN7_9GAMM</name>
<comment type="caution">
    <text evidence="3">The sequence shown here is derived from an EMBL/GenBank/DDBJ whole genome shotgun (WGS) entry which is preliminary data.</text>
</comment>